<dbReference type="InterPro" id="IPR001304">
    <property type="entry name" value="C-type_lectin-like"/>
</dbReference>
<evidence type="ECO:0000313" key="6">
    <source>
        <dbReference type="Proteomes" id="UP000007648"/>
    </source>
</evidence>
<dbReference type="GeneTree" id="ENSGT00940000161863"/>
<dbReference type="GeneID" id="105749221"/>
<dbReference type="KEGG" id="shr:105749221"/>
<dbReference type="InterPro" id="IPR050111">
    <property type="entry name" value="C-type_lectin/snaclec_domain"/>
</dbReference>
<accession>A0A7N4P5C1</accession>
<feature type="transmembrane region" description="Helical" evidence="3">
    <location>
        <begin position="43"/>
        <end position="68"/>
    </location>
</feature>
<dbReference type="InterPro" id="IPR016186">
    <property type="entry name" value="C-type_lectin-like/link_sf"/>
</dbReference>
<dbReference type="PANTHER" id="PTHR22803">
    <property type="entry name" value="MANNOSE, PHOSPHOLIPASE, LECTIN RECEPTOR RELATED"/>
    <property type="match status" value="1"/>
</dbReference>
<evidence type="ECO:0000256" key="1">
    <source>
        <dbReference type="ARBA" id="ARBA00022734"/>
    </source>
</evidence>
<dbReference type="SMART" id="SM00034">
    <property type="entry name" value="CLECT"/>
    <property type="match status" value="1"/>
</dbReference>
<dbReference type="InterPro" id="IPR016187">
    <property type="entry name" value="CTDL_fold"/>
</dbReference>
<keyword evidence="3" id="KW-0812">Transmembrane</keyword>
<keyword evidence="1" id="KW-0430">Lectin</keyword>
<dbReference type="PROSITE" id="PS50041">
    <property type="entry name" value="C_TYPE_LECTIN_2"/>
    <property type="match status" value="1"/>
</dbReference>
<keyword evidence="2" id="KW-1015">Disulfide bond</keyword>
<dbReference type="Pfam" id="PF00059">
    <property type="entry name" value="Lectin_C"/>
    <property type="match status" value="1"/>
</dbReference>
<organism evidence="5 6">
    <name type="scientific">Sarcophilus harrisii</name>
    <name type="common">Tasmanian devil</name>
    <name type="synonym">Sarcophilus laniarius</name>
    <dbReference type="NCBI Taxonomy" id="9305"/>
    <lineage>
        <taxon>Eukaryota</taxon>
        <taxon>Metazoa</taxon>
        <taxon>Chordata</taxon>
        <taxon>Craniata</taxon>
        <taxon>Vertebrata</taxon>
        <taxon>Euteleostomi</taxon>
        <taxon>Mammalia</taxon>
        <taxon>Metatheria</taxon>
        <taxon>Dasyuromorphia</taxon>
        <taxon>Dasyuridae</taxon>
        <taxon>Sarcophilus</taxon>
    </lineage>
</organism>
<dbReference type="InterPro" id="IPR018378">
    <property type="entry name" value="C-type_lectin_CS"/>
</dbReference>
<evidence type="ECO:0000259" key="4">
    <source>
        <dbReference type="PROSITE" id="PS50041"/>
    </source>
</evidence>
<reference evidence="5" key="2">
    <citation type="submission" date="2025-08" db="UniProtKB">
        <authorList>
            <consortium name="Ensembl"/>
        </authorList>
    </citation>
    <scope>IDENTIFICATION</scope>
</reference>
<dbReference type="OrthoDB" id="8950604at2759"/>
<sequence length="245" mass="28074">MEMNSIYENVTQRNAVPQAGKGLSHHSYNLGQTSNVLANRRPWIIYTVLALLLLILITSLAAVTYLYLQMKAINTTSEAYRWKADAEKANASLVALRDQNKILKQKLSEIYTVHKGHLYYFSCGVKSWAAAEETCVSKGSHLTSVTSVDEQEFLYNKTNGVNFWNGLNKREDQKTFRWSDGTSFDEAKTKGFWRDGEPNNNNDNEHCVHFWDKKLKSWNDLNCESPLRFICKWNCESSRACQGLL</sequence>
<name>A0A7N4P5C1_SARHA</name>
<dbReference type="RefSeq" id="XP_012396362.1">
    <property type="nucleotide sequence ID" value="XM_012540908.2"/>
</dbReference>
<evidence type="ECO:0000256" key="3">
    <source>
        <dbReference type="SAM" id="Phobius"/>
    </source>
</evidence>
<dbReference type="GO" id="GO:0030246">
    <property type="term" value="F:carbohydrate binding"/>
    <property type="evidence" value="ECO:0007669"/>
    <property type="project" value="UniProtKB-KW"/>
</dbReference>
<protein>
    <recommendedName>
        <fullName evidence="4">C-type lectin domain-containing protein</fullName>
    </recommendedName>
</protein>
<dbReference type="PROSITE" id="PS00615">
    <property type="entry name" value="C_TYPE_LECTIN_1"/>
    <property type="match status" value="1"/>
</dbReference>
<reference evidence="5" key="3">
    <citation type="submission" date="2025-09" db="UniProtKB">
        <authorList>
            <consortium name="Ensembl"/>
        </authorList>
    </citation>
    <scope>IDENTIFICATION</scope>
</reference>
<gene>
    <name evidence="5" type="primary">LOC105749221</name>
</gene>
<keyword evidence="6" id="KW-1185">Reference proteome</keyword>
<dbReference type="Gene3D" id="3.10.100.10">
    <property type="entry name" value="Mannose-Binding Protein A, subunit A"/>
    <property type="match status" value="1"/>
</dbReference>
<dbReference type="InParanoid" id="A0A7N4P5C1"/>
<proteinExistence type="predicted"/>
<keyword evidence="3" id="KW-0472">Membrane</keyword>
<dbReference type="AlphaFoldDB" id="A0A7N4P5C1"/>
<evidence type="ECO:0000256" key="2">
    <source>
        <dbReference type="ARBA" id="ARBA00023157"/>
    </source>
</evidence>
<dbReference type="SUPFAM" id="SSF56436">
    <property type="entry name" value="C-type lectin-like"/>
    <property type="match status" value="1"/>
</dbReference>
<feature type="domain" description="C-type lectin" evidence="4">
    <location>
        <begin position="114"/>
        <end position="232"/>
    </location>
</feature>
<evidence type="ECO:0000313" key="5">
    <source>
        <dbReference type="Ensembl" id="ENSSHAP00000032504.1"/>
    </source>
</evidence>
<dbReference type="Ensembl" id="ENSSHAT00000024250.1">
    <property type="protein sequence ID" value="ENSSHAP00000032504.1"/>
    <property type="gene ID" value="ENSSHAG00000004730.2"/>
</dbReference>
<dbReference type="Proteomes" id="UP000007648">
    <property type="component" value="Unassembled WGS sequence"/>
</dbReference>
<keyword evidence="3" id="KW-1133">Transmembrane helix</keyword>
<reference evidence="5 6" key="1">
    <citation type="journal article" date="2011" name="Proc. Natl. Acad. Sci. U.S.A.">
        <title>Genetic diversity and population structure of the endangered marsupial Sarcophilus harrisii (Tasmanian devil).</title>
        <authorList>
            <person name="Miller W."/>
            <person name="Hayes V.M."/>
            <person name="Ratan A."/>
            <person name="Petersen D.C."/>
            <person name="Wittekindt N.E."/>
            <person name="Miller J."/>
            <person name="Walenz B."/>
            <person name="Knight J."/>
            <person name="Qi J."/>
            <person name="Zhao F."/>
            <person name="Wang Q."/>
            <person name="Bedoya-Reina O.C."/>
            <person name="Katiyar N."/>
            <person name="Tomsho L.P."/>
            <person name="Kasson L.M."/>
            <person name="Hardie R.A."/>
            <person name="Woodbridge P."/>
            <person name="Tindall E.A."/>
            <person name="Bertelsen M.F."/>
            <person name="Dixon D."/>
            <person name="Pyecroft S."/>
            <person name="Helgen K.M."/>
            <person name="Lesk A.M."/>
            <person name="Pringle T.H."/>
            <person name="Patterson N."/>
            <person name="Zhang Y."/>
            <person name="Kreiss A."/>
            <person name="Woods G.M."/>
            <person name="Jones M.E."/>
            <person name="Schuster S.C."/>
        </authorList>
    </citation>
    <scope>NUCLEOTIDE SEQUENCE [LARGE SCALE GENOMIC DNA]</scope>
</reference>